<dbReference type="AlphaFoldDB" id="A0A6S6SXV3"/>
<accession>A0A6S6SXV3</accession>
<evidence type="ECO:0000256" key="1">
    <source>
        <dbReference type="SAM" id="SignalP"/>
    </source>
</evidence>
<feature type="signal peptide" evidence="1">
    <location>
        <begin position="1"/>
        <end position="28"/>
    </location>
</feature>
<keyword evidence="1" id="KW-0732">Signal</keyword>
<protein>
    <submittedName>
        <fullName evidence="2">Subtilase family protein</fullName>
    </submittedName>
</protein>
<feature type="chain" id="PRO_5028484878" evidence="1">
    <location>
        <begin position="29"/>
        <end position="189"/>
    </location>
</feature>
<dbReference type="EMBL" id="CACVAV010000121">
    <property type="protein sequence ID" value="CAA6807861.1"/>
    <property type="molecule type" value="Genomic_DNA"/>
</dbReference>
<gene>
    <name evidence="2" type="ORF">HELGO_WM33319</name>
</gene>
<dbReference type="InterPro" id="IPR036852">
    <property type="entry name" value="Peptidase_S8/S53_dom_sf"/>
</dbReference>
<dbReference type="SUPFAM" id="SSF52743">
    <property type="entry name" value="Subtilisin-like"/>
    <property type="match status" value="1"/>
</dbReference>
<dbReference type="Gene3D" id="3.40.50.200">
    <property type="entry name" value="Peptidase S8/S53 domain"/>
    <property type="match status" value="1"/>
</dbReference>
<name>A0A6S6SXV3_9GAMM</name>
<feature type="non-terminal residue" evidence="2">
    <location>
        <position position="189"/>
    </location>
</feature>
<dbReference type="GO" id="GO:0004252">
    <property type="term" value="F:serine-type endopeptidase activity"/>
    <property type="evidence" value="ECO:0007669"/>
    <property type="project" value="InterPro"/>
</dbReference>
<evidence type="ECO:0000313" key="2">
    <source>
        <dbReference type="EMBL" id="CAA6807861.1"/>
    </source>
</evidence>
<proteinExistence type="predicted"/>
<dbReference type="GO" id="GO:0006508">
    <property type="term" value="P:proteolysis"/>
    <property type="evidence" value="ECO:0007669"/>
    <property type="project" value="InterPro"/>
</dbReference>
<reference evidence="2" key="1">
    <citation type="submission" date="2020-01" db="EMBL/GenBank/DDBJ databases">
        <authorList>
            <person name="Meier V. D."/>
            <person name="Meier V D."/>
        </authorList>
    </citation>
    <scope>NUCLEOTIDE SEQUENCE</scope>
    <source>
        <strain evidence="2">HLG_WM_MAG_08</strain>
    </source>
</reference>
<organism evidence="2">
    <name type="scientific">uncultured Thiotrichaceae bacterium</name>
    <dbReference type="NCBI Taxonomy" id="298394"/>
    <lineage>
        <taxon>Bacteria</taxon>
        <taxon>Pseudomonadati</taxon>
        <taxon>Pseudomonadota</taxon>
        <taxon>Gammaproteobacteria</taxon>
        <taxon>Thiotrichales</taxon>
        <taxon>Thiotrichaceae</taxon>
        <taxon>environmental samples</taxon>
    </lineage>
</organism>
<sequence length="189" mass="20773">MDRLSLLRKLCSAGLLLVSSVMPVFASAASKQIDQLIIHYHSDVQARMSKSGQATDPQFMAGIAERYVADATGLQVSYKRAMAAKSGAHVLRLPYAMDVEQARMYASQLVQNQPDIDYAEPDYRRYPMSTVPNDEKLNQQWHLMSPAEFAGAANVFNAWDLTKGSADIVVAVLDSGTTNHVDLRPNLVG</sequence>